<feature type="compositionally biased region" description="Polar residues" evidence="1">
    <location>
        <begin position="444"/>
        <end position="465"/>
    </location>
</feature>
<feature type="compositionally biased region" description="Polar residues" evidence="1">
    <location>
        <begin position="422"/>
        <end position="437"/>
    </location>
</feature>
<comment type="caution">
    <text evidence="2">The sequence shown here is derived from an EMBL/GenBank/DDBJ whole genome shotgun (WGS) entry which is preliminary data.</text>
</comment>
<dbReference type="Proteomes" id="UP001175227">
    <property type="component" value="Unassembled WGS sequence"/>
</dbReference>
<reference evidence="2" key="1">
    <citation type="submission" date="2023-06" db="EMBL/GenBank/DDBJ databases">
        <authorList>
            <consortium name="Lawrence Berkeley National Laboratory"/>
            <person name="Ahrendt S."/>
            <person name="Sahu N."/>
            <person name="Indic B."/>
            <person name="Wong-Bajracharya J."/>
            <person name="Merenyi Z."/>
            <person name="Ke H.-M."/>
            <person name="Monk M."/>
            <person name="Kocsube S."/>
            <person name="Drula E."/>
            <person name="Lipzen A."/>
            <person name="Balint B."/>
            <person name="Henrissat B."/>
            <person name="Andreopoulos B."/>
            <person name="Martin F.M."/>
            <person name="Harder C.B."/>
            <person name="Rigling D."/>
            <person name="Ford K.L."/>
            <person name="Foster G.D."/>
            <person name="Pangilinan J."/>
            <person name="Papanicolaou A."/>
            <person name="Barry K."/>
            <person name="LaButti K."/>
            <person name="Viragh M."/>
            <person name="Koriabine M."/>
            <person name="Yan M."/>
            <person name="Riley R."/>
            <person name="Champramary S."/>
            <person name="Plett K.L."/>
            <person name="Tsai I.J."/>
            <person name="Slot J."/>
            <person name="Sipos G."/>
            <person name="Plett J."/>
            <person name="Nagy L.G."/>
            <person name="Grigoriev I.V."/>
        </authorList>
    </citation>
    <scope>NUCLEOTIDE SEQUENCE</scope>
    <source>
        <strain evidence="2">ICMP 16352</strain>
    </source>
</reference>
<keyword evidence="3" id="KW-1185">Reference proteome</keyword>
<feature type="region of interest" description="Disordered" evidence="1">
    <location>
        <begin position="545"/>
        <end position="564"/>
    </location>
</feature>
<evidence type="ECO:0000256" key="1">
    <source>
        <dbReference type="SAM" id="MobiDB-lite"/>
    </source>
</evidence>
<feature type="non-terminal residue" evidence="2">
    <location>
        <position position="1"/>
    </location>
</feature>
<evidence type="ECO:0000313" key="3">
    <source>
        <dbReference type="Proteomes" id="UP001175227"/>
    </source>
</evidence>
<dbReference type="EMBL" id="JAUEPR010000012">
    <property type="protein sequence ID" value="KAK0479169.1"/>
    <property type="molecule type" value="Genomic_DNA"/>
</dbReference>
<dbReference type="AlphaFoldDB" id="A0AA39P816"/>
<name>A0AA39P816_9AGAR</name>
<feature type="region of interest" description="Disordered" evidence="1">
    <location>
        <begin position="370"/>
        <end position="465"/>
    </location>
</feature>
<accession>A0AA39P816</accession>
<organism evidence="2 3">
    <name type="scientific">Armillaria novae-zelandiae</name>
    <dbReference type="NCBI Taxonomy" id="153914"/>
    <lineage>
        <taxon>Eukaryota</taxon>
        <taxon>Fungi</taxon>
        <taxon>Dikarya</taxon>
        <taxon>Basidiomycota</taxon>
        <taxon>Agaricomycotina</taxon>
        <taxon>Agaricomycetes</taxon>
        <taxon>Agaricomycetidae</taxon>
        <taxon>Agaricales</taxon>
        <taxon>Marasmiineae</taxon>
        <taxon>Physalacriaceae</taxon>
        <taxon>Armillaria</taxon>
    </lineage>
</organism>
<evidence type="ECO:0000313" key="2">
    <source>
        <dbReference type="EMBL" id="KAK0479169.1"/>
    </source>
</evidence>
<feature type="compositionally biased region" description="Basic and acidic residues" evidence="1">
    <location>
        <begin position="412"/>
        <end position="421"/>
    </location>
</feature>
<proteinExistence type="predicted"/>
<sequence>VLCCKFERKPFRQGKRCATKPNISCRLRIGYFDGQCQLASLCHVSWLVSQNLARNFCHLSFISPTMYEEDLLSALTPSGYGQHLAEAMPPDNHLPWTTNPELFQYFENVSPLSLTSSSSNSDDAWQSQAGHPQHGQPVCVVFTLPNASRFRELDISSTGGFFDGMHSTSQSSIPPNFEPADVASAIPDLPRKYTSEPSQPFQLELTCSPAREIDSTLSSMSFSSSRYSERSHSSSPPIFEPTNVVFTPRDASRTFDALGLWSTDAYFNGIYPGTDATNNSFRDLTVKDFGFLNQVEMETGTIQDVRDNHVDSGIGEHNGMAFSTISASILPNTTTRDSVQDSAFEQGGPLSFVRGGADFGFVSQINSTYGLDMSFPSRTTRERQASIDCSAPENQRVYPEPSATIPQPRSHQIVEDIRESVSNHLSGESHPSSQNTLREPPPDTISTQNDPDSPLSSPNTETVAPTTFLPVPELSHARPSTGHTTSVIIPFSDVYPSASSSKTISNQPVGIIDAKFNSFGRIGRSTTSKGGSRREICEPYQKHLQGPMASTREMNPPPSESHRFADGKHKYERLTSFQITKLLKIYNVAPDQVPTVFYGLRRQPTPDRIYSCPMDGAQLTLAQFEAHCMESHSTLSCDPACPNRGDKTTKNHTNLCVWFVTCTVHHSEIVESAAVAMKHFINAHLLPDGLQCAHCDSVHGVVRTLFRHMLNGRRCNGMTEWRR</sequence>
<gene>
    <name evidence="2" type="ORF">IW261DRAFT_165519</name>
</gene>
<protein>
    <submittedName>
        <fullName evidence="2">Uncharacterized protein</fullName>
    </submittedName>
</protein>